<name>A0A1V4A131_9ACTN</name>
<evidence type="ECO:0000313" key="4">
    <source>
        <dbReference type="Proteomes" id="UP000190539"/>
    </source>
</evidence>
<evidence type="ECO:0000313" key="3">
    <source>
        <dbReference type="EMBL" id="OON72098.1"/>
    </source>
</evidence>
<gene>
    <name evidence="3" type="ORF">B1H18_30890</name>
</gene>
<dbReference type="Proteomes" id="UP000190539">
    <property type="component" value="Unassembled WGS sequence"/>
</dbReference>
<evidence type="ECO:0000259" key="2">
    <source>
        <dbReference type="Pfam" id="PF13186"/>
    </source>
</evidence>
<evidence type="ECO:0000256" key="1">
    <source>
        <dbReference type="SAM" id="MobiDB-lite"/>
    </source>
</evidence>
<dbReference type="RefSeq" id="WP_077973760.1">
    <property type="nucleotide sequence ID" value="NZ_CP045178.1"/>
</dbReference>
<feature type="domain" description="4Fe4S-binding SPASM" evidence="2">
    <location>
        <begin position="5"/>
        <end position="53"/>
    </location>
</feature>
<comment type="caution">
    <text evidence="3">The sequence shown here is derived from an EMBL/GenBank/DDBJ whole genome shotgun (WGS) entry which is preliminary data.</text>
</comment>
<dbReference type="EMBL" id="MVFC01000042">
    <property type="protein sequence ID" value="OON72098.1"/>
    <property type="molecule type" value="Genomic_DNA"/>
</dbReference>
<feature type="region of interest" description="Disordered" evidence="1">
    <location>
        <begin position="59"/>
        <end position="87"/>
    </location>
</feature>
<dbReference type="Pfam" id="PF13186">
    <property type="entry name" value="SPASM"/>
    <property type="match status" value="1"/>
</dbReference>
<keyword evidence="4" id="KW-1185">Reference proteome</keyword>
<organism evidence="3 4">
    <name type="scientific">Streptomyces tsukubensis</name>
    <dbReference type="NCBI Taxonomy" id="83656"/>
    <lineage>
        <taxon>Bacteria</taxon>
        <taxon>Bacillati</taxon>
        <taxon>Actinomycetota</taxon>
        <taxon>Actinomycetes</taxon>
        <taxon>Kitasatosporales</taxon>
        <taxon>Streptomycetaceae</taxon>
        <taxon>Streptomyces</taxon>
    </lineage>
</organism>
<proteinExistence type="predicted"/>
<dbReference type="OrthoDB" id="9782387at2"/>
<dbReference type="STRING" id="83656.B1H18_30890"/>
<dbReference type="AlphaFoldDB" id="A0A1V4A131"/>
<accession>A0A1V4A131</accession>
<sequence>MCGWGGRAAILPNGDLAGCVLSRDFPAGNVLESRLGDLVRSSAWSELAVRIPPRGGRTACTPDNCDPSKDGEDCAPAESEACDPAYE</sequence>
<reference evidence="3 4" key="1">
    <citation type="submission" date="2017-02" db="EMBL/GenBank/DDBJ databases">
        <title>Draft Genome Sequence of Streptomyces tsukubaensis F601, a Producer of the immunosuppressant tacrolimus FK506.</title>
        <authorList>
            <person name="Zong G."/>
            <person name="Zhong C."/>
            <person name="Fu J."/>
            <person name="Qin R."/>
            <person name="Cao G."/>
        </authorList>
    </citation>
    <scope>NUCLEOTIDE SEQUENCE [LARGE SCALE GENOMIC DNA]</scope>
    <source>
        <strain evidence="3 4">F601</strain>
    </source>
</reference>
<protein>
    <recommendedName>
        <fullName evidence="2">4Fe4S-binding SPASM domain-containing protein</fullName>
    </recommendedName>
</protein>
<dbReference type="InterPro" id="IPR023885">
    <property type="entry name" value="4Fe4S-binding_SPASM_dom"/>
</dbReference>